<gene>
    <name evidence="1" type="ORF">RRG08_056401</name>
</gene>
<evidence type="ECO:0000313" key="1">
    <source>
        <dbReference type="EMBL" id="KAK3760111.1"/>
    </source>
</evidence>
<dbReference type="AlphaFoldDB" id="A0AAE1D7F7"/>
<comment type="caution">
    <text evidence="1">The sequence shown here is derived from an EMBL/GenBank/DDBJ whole genome shotgun (WGS) entry which is preliminary data.</text>
</comment>
<accession>A0AAE1D7F7</accession>
<proteinExistence type="predicted"/>
<evidence type="ECO:0000313" key="2">
    <source>
        <dbReference type="Proteomes" id="UP001283361"/>
    </source>
</evidence>
<reference evidence="1" key="1">
    <citation type="journal article" date="2023" name="G3 (Bethesda)">
        <title>A reference genome for the long-term kleptoplast-retaining sea slug Elysia crispata morphotype clarki.</title>
        <authorList>
            <person name="Eastman K.E."/>
            <person name="Pendleton A.L."/>
            <person name="Shaikh M.A."/>
            <person name="Suttiyut T."/>
            <person name="Ogas R."/>
            <person name="Tomko P."/>
            <person name="Gavelis G."/>
            <person name="Widhalm J.R."/>
            <person name="Wisecaver J.H."/>
        </authorList>
    </citation>
    <scope>NUCLEOTIDE SEQUENCE</scope>
    <source>
        <strain evidence="1">ECLA1</strain>
    </source>
</reference>
<sequence length="96" mass="10740">MNAALDLQVRTSRQPFLIRTSRRSKSLRSGYITSVLVWTRSSLNCSAPRVTKLETGKFLSDAILWPPHIPLGRALTQQSRGIRGLPATEAWLYICG</sequence>
<keyword evidence="2" id="KW-1185">Reference proteome</keyword>
<dbReference type="Proteomes" id="UP001283361">
    <property type="component" value="Unassembled WGS sequence"/>
</dbReference>
<dbReference type="EMBL" id="JAWDGP010005046">
    <property type="protein sequence ID" value="KAK3760111.1"/>
    <property type="molecule type" value="Genomic_DNA"/>
</dbReference>
<organism evidence="1 2">
    <name type="scientific">Elysia crispata</name>
    <name type="common">lettuce slug</name>
    <dbReference type="NCBI Taxonomy" id="231223"/>
    <lineage>
        <taxon>Eukaryota</taxon>
        <taxon>Metazoa</taxon>
        <taxon>Spiralia</taxon>
        <taxon>Lophotrochozoa</taxon>
        <taxon>Mollusca</taxon>
        <taxon>Gastropoda</taxon>
        <taxon>Heterobranchia</taxon>
        <taxon>Euthyneura</taxon>
        <taxon>Panpulmonata</taxon>
        <taxon>Sacoglossa</taxon>
        <taxon>Placobranchoidea</taxon>
        <taxon>Plakobranchidae</taxon>
        <taxon>Elysia</taxon>
    </lineage>
</organism>
<name>A0AAE1D7F7_9GAST</name>
<protein>
    <submittedName>
        <fullName evidence="1">Uncharacterized protein</fullName>
    </submittedName>
</protein>